<accession>A0A453KC14</accession>
<dbReference type="PANTHER" id="PTHR45648">
    <property type="entry name" value="GDSL LIPASE/ACYLHYDROLASE FAMILY PROTEIN (AFU_ORTHOLOGUE AFUA_4G14700)"/>
    <property type="match status" value="1"/>
</dbReference>
<dbReference type="Proteomes" id="UP000015105">
    <property type="component" value="Chromosome 5D"/>
</dbReference>
<keyword evidence="3" id="KW-0442">Lipid degradation</keyword>
<evidence type="ECO:0000256" key="2">
    <source>
        <dbReference type="ARBA" id="ARBA00022801"/>
    </source>
</evidence>
<dbReference type="Pfam" id="PF00657">
    <property type="entry name" value="Lipase_GDSL"/>
    <property type="match status" value="1"/>
</dbReference>
<dbReference type="Gene3D" id="3.40.50.1110">
    <property type="entry name" value="SGNH hydrolase"/>
    <property type="match status" value="1"/>
</dbReference>
<keyword evidence="2" id="KW-0378">Hydrolase</keyword>
<dbReference type="PANTHER" id="PTHR45648:SF7">
    <property type="entry name" value="OS12G0126100 PROTEIN"/>
    <property type="match status" value="1"/>
</dbReference>
<reference evidence="4" key="4">
    <citation type="submission" date="2019-03" db="UniProtKB">
        <authorList>
            <consortium name="EnsemblPlants"/>
        </authorList>
    </citation>
    <scope>IDENTIFICATION</scope>
</reference>
<dbReference type="AlphaFoldDB" id="A0A453KC14"/>
<dbReference type="InterPro" id="IPR051058">
    <property type="entry name" value="GDSL_Est/Lipase"/>
</dbReference>
<reference evidence="5" key="1">
    <citation type="journal article" date="2014" name="Science">
        <title>Ancient hybridizations among the ancestral genomes of bread wheat.</title>
        <authorList>
            <consortium name="International Wheat Genome Sequencing Consortium,"/>
            <person name="Marcussen T."/>
            <person name="Sandve S.R."/>
            <person name="Heier L."/>
            <person name="Spannagl M."/>
            <person name="Pfeifer M."/>
            <person name="Jakobsen K.S."/>
            <person name="Wulff B.B."/>
            <person name="Steuernagel B."/>
            <person name="Mayer K.F."/>
            <person name="Olsen O.A."/>
        </authorList>
    </citation>
    <scope>NUCLEOTIDE SEQUENCE [LARGE SCALE GENOMIC DNA]</scope>
    <source>
        <strain evidence="5">cv. AL8/78</strain>
    </source>
</reference>
<name>A0A453KC14_AEGTS</name>
<keyword evidence="5" id="KW-1185">Reference proteome</keyword>
<dbReference type="InterPro" id="IPR001087">
    <property type="entry name" value="GDSL"/>
</dbReference>
<organism evidence="4 5">
    <name type="scientific">Aegilops tauschii subsp. strangulata</name>
    <name type="common">Goatgrass</name>
    <dbReference type="NCBI Taxonomy" id="200361"/>
    <lineage>
        <taxon>Eukaryota</taxon>
        <taxon>Viridiplantae</taxon>
        <taxon>Streptophyta</taxon>
        <taxon>Embryophyta</taxon>
        <taxon>Tracheophyta</taxon>
        <taxon>Spermatophyta</taxon>
        <taxon>Magnoliopsida</taxon>
        <taxon>Liliopsida</taxon>
        <taxon>Poales</taxon>
        <taxon>Poaceae</taxon>
        <taxon>BOP clade</taxon>
        <taxon>Pooideae</taxon>
        <taxon>Triticodae</taxon>
        <taxon>Triticeae</taxon>
        <taxon>Triticinae</taxon>
        <taxon>Aegilops</taxon>
    </lineage>
</organism>
<protein>
    <recommendedName>
        <fullName evidence="6">SGNH hydrolase-type esterase domain-containing protein</fullName>
    </recommendedName>
</protein>
<reference evidence="4" key="5">
    <citation type="journal article" date="2021" name="G3 (Bethesda)">
        <title>Aegilops tauschii genome assembly Aet v5.0 features greater sequence contiguity and improved annotation.</title>
        <authorList>
            <person name="Wang L."/>
            <person name="Zhu T."/>
            <person name="Rodriguez J.C."/>
            <person name="Deal K.R."/>
            <person name="Dubcovsky J."/>
            <person name="McGuire P.E."/>
            <person name="Lux T."/>
            <person name="Spannagl M."/>
            <person name="Mayer K.F.X."/>
            <person name="Baldrich P."/>
            <person name="Meyers B.C."/>
            <person name="Huo N."/>
            <person name="Gu Y.Q."/>
            <person name="Zhou H."/>
            <person name="Devos K.M."/>
            <person name="Bennetzen J.L."/>
            <person name="Unver T."/>
            <person name="Budak H."/>
            <person name="Gulick P.J."/>
            <person name="Galiba G."/>
            <person name="Kalapos B."/>
            <person name="Nelson D.R."/>
            <person name="Li P."/>
            <person name="You F.M."/>
            <person name="Luo M.C."/>
            <person name="Dvorak J."/>
        </authorList>
    </citation>
    <scope>NUCLEOTIDE SEQUENCE [LARGE SCALE GENOMIC DNA]</scope>
    <source>
        <strain evidence="4">cv. AL8/78</strain>
    </source>
</reference>
<dbReference type="STRING" id="200361.A0A453KC14"/>
<evidence type="ECO:0000256" key="3">
    <source>
        <dbReference type="ARBA" id="ARBA00022963"/>
    </source>
</evidence>
<evidence type="ECO:0000313" key="4">
    <source>
        <dbReference type="EnsemblPlants" id="AET5Gv20370300.1"/>
    </source>
</evidence>
<evidence type="ECO:0000256" key="1">
    <source>
        <dbReference type="ARBA" id="ARBA00008668"/>
    </source>
</evidence>
<dbReference type="GO" id="GO:0016042">
    <property type="term" value="P:lipid catabolic process"/>
    <property type="evidence" value="ECO:0007669"/>
    <property type="project" value="UniProtKB-KW"/>
</dbReference>
<evidence type="ECO:0008006" key="6">
    <source>
        <dbReference type="Google" id="ProtNLM"/>
    </source>
</evidence>
<dbReference type="EnsemblPlants" id="AET5Gv20370300.1">
    <property type="protein sequence ID" value="AET5Gv20370300.1"/>
    <property type="gene ID" value="AET5Gv20370300"/>
</dbReference>
<dbReference type="Gramene" id="AET5Gv20370300.1">
    <property type="protein sequence ID" value="AET5Gv20370300.1"/>
    <property type="gene ID" value="AET5Gv20370300"/>
</dbReference>
<reference evidence="5" key="2">
    <citation type="journal article" date="2017" name="Nat. Plants">
        <title>The Aegilops tauschii genome reveals multiple impacts of transposons.</title>
        <authorList>
            <person name="Zhao G."/>
            <person name="Zou C."/>
            <person name="Li K."/>
            <person name="Wang K."/>
            <person name="Li T."/>
            <person name="Gao L."/>
            <person name="Zhang X."/>
            <person name="Wang H."/>
            <person name="Yang Z."/>
            <person name="Liu X."/>
            <person name="Jiang W."/>
            <person name="Mao L."/>
            <person name="Kong X."/>
            <person name="Jiao Y."/>
            <person name="Jia J."/>
        </authorList>
    </citation>
    <scope>NUCLEOTIDE SEQUENCE [LARGE SCALE GENOMIC DNA]</scope>
    <source>
        <strain evidence="5">cv. AL8/78</strain>
    </source>
</reference>
<reference evidence="4" key="3">
    <citation type="journal article" date="2017" name="Nature">
        <title>Genome sequence of the progenitor of the wheat D genome Aegilops tauschii.</title>
        <authorList>
            <person name="Luo M.C."/>
            <person name="Gu Y.Q."/>
            <person name="Puiu D."/>
            <person name="Wang H."/>
            <person name="Twardziok S.O."/>
            <person name="Deal K.R."/>
            <person name="Huo N."/>
            <person name="Zhu T."/>
            <person name="Wang L."/>
            <person name="Wang Y."/>
            <person name="McGuire P.E."/>
            <person name="Liu S."/>
            <person name="Long H."/>
            <person name="Ramasamy R.K."/>
            <person name="Rodriguez J.C."/>
            <person name="Van S.L."/>
            <person name="Yuan L."/>
            <person name="Wang Z."/>
            <person name="Xia Z."/>
            <person name="Xiao L."/>
            <person name="Anderson O.D."/>
            <person name="Ouyang S."/>
            <person name="Liang Y."/>
            <person name="Zimin A.V."/>
            <person name="Pertea G."/>
            <person name="Qi P."/>
            <person name="Bennetzen J.L."/>
            <person name="Dai X."/>
            <person name="Dawson M.W."/>
            <person name="Muller H.G."/>
            <person name="Kugler K."/>
            <person name="Rivarola-Duarte L."/>
            <person name="Spannagl M."/>
            <person name="Mayer K.F.X."/>
            <person name="Lu F.H."/>
            <person name="Bevan M.W."/>
            <person name="Leroy P."/>
            <person name="Li P."/>
            <person name="You F.M."/>
            <person name="Sun Q."/>
            <person name="Liu Z."/>
            <person name="Lyons E."/>
            <person name="Wicker T."/>
            <person name="Salzberg S.L."/>
            <person name="Devos K.M."/>
            <person name="Dvorak J."/>
        </authorList>
    </citation>
    <scope>NUCLEOTIDE SEQUENCE [LARGE SCALE GENOMIC DNA]</scope>
    <source>
        <strain evidence="4">cv. AL8/78</strain>
    </source>
</reference>
<dbReference type="GO" id="GO:0016788">
    <property type="term" value="F:hydrolase activity, acting on ester bonds"/>
    <property type="evidence" value="ECO:0007669"/>
    <property type="project" value="InterPro"/>
</dbReference>
<sequence length="346" mass="36183">ATAIFVLGDSTASCAATTLSLNLTPPSSFSSPCLFHSGRRRLLPDILAAKMELPPPPLISTLNGSAAAAAMGVNFGGEEGESGGAGVFRMGNVGQQLRLAAETLQLLRLEAATPGEASAAVAGAVFVVSFGADAYARLLARGSEADASAPKHGRRGFARLLAGRVARAVQELYEADVRRVAVLGVPPLGCAPQVMWDGLHLVDGRGCVEEANELVQGYNARVEAQLDALRPELPGADIVFCDVYKGVMEMITNPAAYGFEEARDACCGLGPFGGTIGCLTREMACPTPQGHIWWDLYSVTETVNTLLADWAWSVPPSTDSDTSICRPITLQQLSGRADALAPPAMV</sequence>
<proteinExistence type="inferred from homology"/>
<comment type="similarity">
    <text evidence="1">Belongs to the 'GDSL' lipolytic enzyme family.</text>
</comment>
<keyword evidence="3" id="KW-0443">Lipid metabolism</keyword>
<evidence type="ECO:0000313" key="5">
    <source>
        <dbReference type="Proteomes" id="UP000015105"/>
    </source>
</evidence>
<dbReference type="InterPro" id="IPR036514">
    <property type="entry name" value="SGNH_hydro_sf"/>
</dbReference>